<evidence type="ECO:0000313" key="2">
    <source>
        <dbReference type="Proteomes" id="UP000095185"/>
    </source>
</evidence>
<keyword evidence="2" id="KW-1185">Reference proteome</keyword>
<sequence>MEYLDAIKRKENKAIFGLRKTGKTSFLFKLKRLIESEEIAIPIYLDCKQPDIRKSRWFELLEEISTQIAKSLAIKHKRDYSDRKASKAFYEIIEKARNRDIKICLMLDEIEFVSFVAKLDTHWHQDFVEFWQTMWSCQSQLKNFSFIISGVNPSVVETDTVNGVQNPLFGIVSHKYLTGFSDDETRTMIKSLGKRMGLKFNYESISDIYAWYGGHPLLTRLACSWLNTILSINTEKPVEISSKIFSNLKERCDGELVFYCGHVVSELKEFYSDEYYMLELFSSGQMKDFKDLAEGDIYIRHLTNYGIISKIDGKYLSSMPVVTRYVGLELARNDKRQLVYKIIPKNDRIAWLKRRLEEIITDIRVLERIIDKNDGMKIFGYSSFPEADRFLSIIVVETIDQFVSFINICNRCFVESVDCYGKSIGNIKYFWDVVKLNYPDLFNILHKIRIYRNECDHLELNGNVNDKYVEFLTDDLEGRSPAQVSEVYFVLQQRILDGLIYNTQLEIGKIS</sequence>
<accession>A0A1D8CXN4</accession>
<organism evidence="1 2">
    <name type="scientific">Chlorobaculum limnaeum</name>
    <dbReference type="NCBI Taxonomy" id="274537"/>
    <lineage>
        <taxon>Bacteria</taxon>
        <taxon>Pseudomonadati</taxon>
        <taxon>Chlorobiota</taxon>
        <taxon>Chlorobiia</taxon>
        <taxon>Chlorobiales</taxon>
        <taxon>Chlorobiaceae</taxon>
        <taxon>Chlorobaculum</taxon>
    </lineage>
</organism>
<proteinExistence type="predicted"/>
<reference evidence="1" key="1">
    <citation type="submission" date="2016-09" db="EMBL/GenBank/DDBJ databases">
        <title>Genome sequence of Chlorobaculum limnaeum.</title>
        <authorList>
            <person name="Liu Z."/>
            <person name="Tank M."/>
            <person name="Bryant D.A."/>
        </authorList>
    </citation>
    <scope>NUCLEOTIDE SEQUENCE [LARGE SCALE GENOMIC DNA]</scope>
    <source>
        <strain evidence="1">DSM 1677</strain>
    </source>
</reference>
<dbReference type="KEGG" id="clz:BIU88_05735"/>
<dbReference type="EMBL" id="CP017305">
    <property type="protein sequence ID" value="AOS83692.1"/>
    <property type="molecule type" value="Genomic_DNA"/>
</dbReference>
<dbReference type="SUPFAM" id="SSF52540">
    <property type="entry name" value="P-loop containing nucleoside triphosphate hydrolases"/>
    <property type="match status" value="1"/>
</dbReference>
<name>A0A1D8CXN4_CHLLM</name>
<dbReference type="InterPro" id="IPR027417">
    <property type="entry name" value="P-loop_NTPase"/>
</dbReference>
<evidence type="ECO:0008006" key="3">
    <source>
        <dbReference type="Google" id="ProtNLM"/>
    </source>
</evidence>
<dbReference type="PANTHER" id="PTHR34301:SF8">
    <property type="entry name" value="ATPASE DOMAIN-CONTAINING PROTEIN"/>
    <property type="match status" value="1"/>
</dbReference>
<dbReference type="Gene3D" id="3.40.50.300">
    <property type="entry name" value="P-loop containing nucleotide triphosphate hydrolases"/>
    <property type="match status" value="1"/>
</dbReference>
<protein>
    <recommendedName>
        <fullName evidence="3">ATPase domain-containing protein</fullName>
    </recommendedName>
</protein>
<dbReference type="STRING" id="274537.BIU88_05735"/>
<dbReference type="AlphaFoldDB" id="A0A1D8CXN4"/>
<dbReference type="Proteomes" id="UP000095185">
    <property type="component" value="Chromosome"/>
</dbReference>
<evidence type="ECO:0000313" key="1">
    <source>
        <dbReference type="EMBL" id="AOS83692.1"/>
    </source>
</evidence>
<dbReference type="PANTHER" id="PTHR34301">
    <property type="entry name" value="DNA-BINDING PROTEIN-RELATED"/>
    <property type="match status" value="1"/>
</dbReference>
<gene>
    <name evidence="1" type="ORF">BIU88_05735</name>
</gene>